<gene>
    <name evidence="1" type="ORF">CPT03_03315</name>
</gene>
<dbReference type="AlphaFoldDB" id="A0A2D1U1S6"/>
<evidence type="ECO:0000313" key="2">
    <source>
        <dbReference type="Proteomes" id="UP000223749"/>
    </source>
</evidence>
<dbReference type="Proteomes" id="UP000223749">
    <property type="component" value="Chromosome"/>
</dbReference>
<protein>
    <submittedName>
        <fullName evidence="1">Uncharacterized protein</fullName>
    </submittedName>
</protein>
<dbReference type="EMBL" id="CP024091">
    <property type="protein sequence ID" value="ATP55560.1"/>
    <property type="molecule type" value="Genomic_DNA"/>
</dbReference>
<proteinExistence type="predicted"/>
<dbReference type="KEGG" id="pgs:CPT03_03315"/>
<accession>A0A2D1U1S6</accession>
<name>A0A2D1U1S6_9SPHI</name>
<sequence length="754" mass="88008">MTHSDKSATEKLFDLRKKRIQRKQSEKHIIDQLYDAIYKFEGLGFVDPNFLCNVTPFKTIEDHVWHFEKGRLLILNPLVTSLFEQLSLTNDDIILSDNLIRETKRLKVVEAKEKIHYIFRRLHNCMIKYVCAPLDLNSLKKRALKSIGFSLRHFHHIQDKELIILPTKGAEIDKCECVNCLLRSFDFIHFIKKLKDAEQRQTMDSLELAYGNYLISTDNYRKAYFQYKNTDINTKGKEDKKIQYFISKINQIYLYNLISTDSDDPQEKEILSDIKSIDLDRSIHNELDIYVDGDVRNYLIEVKENKIFIKIKEFVTAELDKLEKSQGTNGNIHEIDTKYRFLYSHFHNNRIVYDAFSEFTQLVTKIFKSFVLCYTSSEKILPNFPEFYLAEAIIYVSSQELQNILRNIDLTVDSSAQGELVSKAEKLLNSFAREGFMGFDMTEPLLVAQLSNYRFQDNFTSIFSNMFTVLSKIDLHTDHVAILARPILSFVKTENILSWTDLKELGLFIEKHGAIFKPFQVLELFNHAINNSSYGEHKYHSLIRSLCKAYRKFYPDRVLEDKSLVHRAIANSMDSNGKADPKHLIFLYHIVDDDGKVRLLRELNAYLTNNFNDFLLIEMLALDIVTLDETYLPIYLRSVNQSKGQGFGGIANGKADFKNVIMINLIYQLYAYNICLNEEQLSILENLCPFEAWAVNPMGFDYNSFEVDWLIAVDQDFILEKLAGKNEIRISLEKQLQIEFEPTLAKIYFKYFLG</sequence>
<organism evidence="1 2">
    <name type="scientific">Pedobacter ginsengisoli</name>
    <dbReference type="NCBI Taxonomy" id="363852"/>
    <lineage>
        <taxon>Bacteria</taxon>
        <taxon>Pseudomonadati</taxon>
        <taxon>Bacteroidota</taxon>
        <taxon>Sphingobacteriia</taxon>
        <taxon>Sphingobacteriales</taxon>
        <taxon>Sphingobacteriaceae</taxon>
        <taxon>Pedobacter</taxon>
    </lineage>
</organism>
<dbReference type="RefSeq" id="WP_099437508.1">
    <property type="nucleotide sequence ID" value="NZ_CP024091.1"/>
</dbReference>
<dbReference type="OrthoDB" id="32195at2"/>
<evidence type="ECO:0000313" key="1">
    <source>
        <dbReference type="EMBL" id="ATP55560.1"/>
    </source>
</evidence>
<keyword evidence="2" id="KW-1185">Reference proteome</keyword>
<reference evidence="1 2" key="1">
    <citation type="submission" date="2017-10" db="EMBL/GenBank/DDBJ databases">
        <title>Whole genome of Pedobacter ginsengisoli T01R-27 isolated from tomato rhizosphere.</title>
        <authorList>
            <person name="Weon H.-Y."/>
            <person name="Lee S.A."/>
            <person name="Sang M.K."/>
            <person name="Song J."/>
        </authorList>
    </citation>
    <scope>NUCLEOTIDE SEQUENCE [LARGE SCALE GENOMIC DNA]</scope>
    <source>
        <strain evidence="1 2">T01R-27</strain>
    </source>
</reference>